<dbReference type="Proteomes" id="UP000334820">
    <property type="component" value="Unassembled WGS sequence"/>
</dbReference>
<dbReference type="AlphaFoldDB" id="A0A5J4JZ17"/>
<proteinExistence type="predicted"/>
<dbReference type="EMBL" id="BKZV01000001">
    <property type="protein sequence ID" value="GER82324.1"/>
    <property type="molecule type" value="Genomic_DNA"/>
</dbReference>
<sequence>MIFFHSGKGKHRATNQPTDGRDVQTGITAIFSWEPLFDRFPNFPYSSDL</sequence>
<organism evidence="2 3">
    <name type="scientific">Thermogemmatispora aurantia</name>
    <dbReference type="NCBI Taxonomy" id="2045279"/>
    <lineage>
        <taxon>Bacteria</taxon>
        <taxon>Bacillati</taxon>
        <taxon>Chloroflexota</taxon>
        <taxon>Ktedonobacteria</taxon>
        <taxon>Thermogemmatisporales</taxon>
        <taxon>Thermogemmatisporaceae</taxon>
        <taxon>Thermogemmatispora</taxon>
    </lineage>
</organism>
<feature type="region of interest" description="Disordered" evidence="1">
    <location>
        <begin position="1"/>
        <end position="22"/>
    </location>
</feature>
<accession>A0A5J4JZ17</accession>
<evidence type="ECO:0000313" key="3">
    <source>
        <dbReference type="Proteomes" id="UP000334820"/>
    </source>
</evidence>
<keyword evidence="3" id="KW-1185">Reference proteome</keyword>
<evidence type="ECO:0000256" key="1">
    <source>
        <dbReference type="SAM" id="MobiDB-lite"/>
    </source>
</evidence>
<gene>
    <name evidence="2" type="ORF">KTAU_09620</name>
</gene>
<reference evidence="2 3" key="1">
    <citation type="journal article" date="2019" name="Int. J. Syst. Evol. Microbiol.">
        <title>Thermogemmatispora aurantia sp. nov. and Thermogemmatispora argillosa sp. nov., within the class Ktedonobacteria, and emended description of the genus Thermogemmatispora.</title>
        <authorList>
            <person name="Zheng Y."/>
            <person name="Wang C.M."/>
            <person name="Sakai Y."/>
            <person name="Abe K."/>
            <person name="Yokota A."/>
            <person name="Yabe S."/>
        </authorList>
    </citation>
    <scope>NUCLEOTIDE SEQUENCE [LARGE SCALE GENOMIC DNA]</scope>
    <source>
        <strain evidence="2 3">A1-2</strain>
    </source>
</reference>
<protein>
    <submittedName>
        <fullName evidence="2">Uncharacterized protein</fullName>
    </submittedName>
</protein>
<comment type="caution">
    <text evidence="2">The sequence shown here is derived from an EMBL/GenBank/DDBJ whole genome shotgun (WGS) entry which is preliminary data.</text>
</comment>
<evidence type="ECO:0000313" key="2">
    <source>
        <dbReference type="EMBL" id="GER82324.1"/>
    </source>
</evidence>
<name>A0A5J4JZ17_9CHLR</name>